<reference evidence="3 4" key="1">
    <citation type="submission" date="2014-11" db="EMBL/GenBank/DDBJ databases">
        <title>Pan-genome of Gallibacterium spp.</title>
        <authorList>
            <person name="Kudirkiene E."/>
            <person name="Bojesen A.M."/>
        </authorList>
    </citation>
    <scope>NUCLEOTIDE SEQUENCE [LARGE SCALE GENOMIC DNA]</scope>
    <source>
        <strain evidence="3 4">F150</strain>
    </source>
</reference>
<dbReference type="Pfam" id="PF02657">
    <property type="entry name" value="SufE"/>
    <property type="match status" value="1"/>
</dbReference>
<dbReference type="InterPro" id="IPR003808">
    <property type="entry name" value="Fe-S_metab-assoc_dom"/>
</dbReference>
<feature type="domain" description="Fe-S metabolism associated" evidence="2">
    <location>
        <begin position="10"/>
        <end position="126"/>
    </location>
</feature>
<dbReference type="PANTHER" id="PTHR43597">
    <property type="entry name" value="SULFUR ACCEPTOR PROTEIN CSDE"/>
    <property type="match status" value="1"/>
</dbReference>
<evidence type="ECO:0000313" key="3">
    <source>
        <dbReference type="EMBL" id="OBW92311.1"/>
    </source>
</evidence>
<dbReference type="OrthoDB" id="9799320at2"/>
<evidence type="ECO:0000256" key="1">
    <source>
        <dbReference type="ARBA" id="ARBA00010282"/>
    </source>
</evidence>
<protein>
    <submittedName>
        <fullName evidence="3">Cysteine desufuration protein SufE</fullName>
    </submittedName>
</protein>
<dbReference type="PANTHER" id="PTHR43597:SF5">
    <property type="entry name" value="SUFE-LIKE PROTEIN 2, CHLOROPLASTIC"/>
    <property type="match status" value="1"/>
</dbReference>
<proteinExistence type="inferred from homology"/>
<dbReference type="AlphaFoldDB" id="A0A1A7NS18"/>
<dbReference type="RefSeq" id="WP_066109132.1">
    <property type="nucleotide sequence ID" value="NZ_JTJL01000050.1"/>
</dbReference>
<keyword evidence="4" id="KW-1185">Reference proteome</keyword>
<organism evidence="3 4">
    <name type="scientific">Gallibacterium salpingitidis</name>
    <dbReference type="NCBI Taxonomy" id="505341"/>
    <lineage>
        <taxon>Bacteria</taxon>
        <taxon>Pseudomonadati</taxon>
        <taxon>Pseudomonadota</taxon>
        <taxon>Gammaproteobacteria</taxon>
        <taxon>Pasteurellales</taxon>
        <taxon>Pasteurellaceae</taxon>
        <taxon>Gallibacterium</taxon>
    </lineage>
</organism>
<dbReference type="EMBL" id="JTJL01000050">
    <property type="protein sequence ID" value="OBW92311.1"/>
    <property type="molecule type" value="Genomic_DNA"/>
</dbReference>
<name>A0A1A7NS18_9PAST</name>
<dbReference type="Proteomes" id="UP000092649">
    <property type="component" value="Unassembled WGS sequence"/>
</dbReference>
<sequence>MTFAEIETLFAQCTSWEQRYRQLILLAKQLPKPDEHLLEQLPLIEGCESRLWFKIFYQNQQWQCIAYSEARILNGILFILQTAISEQNGEQLKTFQITPLLQQLKIEQRLTETRLNSLKNIEKIIRNSIN</sequence>
<comment type="similarity">
    <text evidence="1">Belongs to the SufE family.</text>
</comment>
<evidence type="ECO:0000313" key="4">
    <source>
        <dbReference type="Proteomes" id="UP000092649"/>
    </source>
</evidence>
<dbReference type="PATRIC" id="fig|505341.3.peg.1830"/>
<accession>A0A1A7NS18</accession>
<comment type="caution">
    <text evidence="3">The sequence shown here is derived from an EMBL/GenBank/DDBJ whole genome shotgun (WGS) entry which is preliminary data.</text>
</comment>
<gene>
    <name evidence="3" type="ORF">QS62_09110</name>
</gene>
<dbReference type="SUPFAM" id="SSF82649">
    <property type="entry name" value="SufE/NifU"/>
    <property type="match status" value="1"/>
</dbReference>
<evidence type="ECO:0000259" key="2">
    <source>
        <dbReference type="Pfam" id="PF02657"/>
    </source>
</evidence>
<dbReference type="Gene3D" id="3.90.1010.10">
    <property type="match status" value="1"/>
</dbReference>